<dbReference type="STRING" id="667676.SAMN05192539_101013"/>
<dbReference type="OrthoDB" id="4146344at2"/>
<gene>
    <name evidence="2" type="ORF">SAMN05192539_101013</name>
</gene>
<evidence type="ECO:0000259" key="1">
    <source>
        <dbReference type="Pfam" id="PF09836"/>
    </source>
</evidence>
<keyword evidence="3" id="KW-1185">Reference proteome</keyword>
<feature type="domain" description="Putative DNA-binding" evidence="1">
    <location>
        <begin position="6"/>
        <end position="96"/>
    </location>
</feature>
<dbReference type="InterPro" id="IPR044922">
    <property type="entry name" value="DUF2063_N_sf"/>
</dbReference>
<dbReference type="Pfam" id="PF09836">
    <property type="entry name" value="DUF2063"/>
    <property type="match status" value="1"/>
</dbReference>
<organism evidence="2 3">
    <name type="scientific">Paraburkholderia diazotrophica</name>
    <dbReference type="NCBI Taxonomy" id="667676"/>
    <lineage>
        <taxon>Bacteria</taxon>
        <taxon>Pseudomonadati</taxon>
        <taxon>Pseudomonadota</taxon>
        <taxon>Betaproteobacteria</taxon>
        <taxon>Burkholderiales</taxon>
        <taxon>Burkholderiaceae</taxon>
        <taxon>Paraburkholderia</taxon>
    </lineage>
</organism>
<dbReference type="RefSeq" id="WP_090866153.1">
    <property type="nucleotide sequence ID" value="NZ_FNYE01000010.1"/>
</dbReference>
<keyword evidence="2" id="KW-0238">DNA-binding</keyword>
<name>A0A1H6YLE1_9BURK</name>
<evidence type="ECO:0000313" key="3">
    <source>
        <dbReference type="Proteomes" id="UP000198866"/>
    </source>
</evidence>
<dbReference type="AlphaFoldDB" id="A0A1H6YLE1"/>
<protein>
    <submittedName>
        <fullName evidence="2">Putative DNA-binding domain-containing protein</fullName>
    </submittedName>
</protein>
<reference evidence="3" key="1">
    <citation type="submission" date="2016-10" db="EMBL/GenBank/DDBJ databases">
        <authorList>
            <person name="Varghese N."/>
            <person name="Submissions S."/>
        </authorList>
    </citation>
    <scope>NUCLEOTIDE SEQUENCE [LARGE SCALE GENOMIC DNA]</scope>
    <source>
        <strain evidence="3">LMG 26031</strain>
    </source>
</reference>
<dbReference type="EMBL" id="FNYE01000010">
    <property type="protein sequence ID" value="SEJ37535.1"/>
    <property type="molecule type" value="Genomic_DNA"/>
</dbReference>
<dbReference type="Gene3D" id="1.10.150.690">
    <property type="entry name" value="DUF2063"/>
    <property type="match status" value="1"/>
</dbReference>
<dbReference type="Proteomes" id="UP000198866">
    <property type="component" value="Unassembled WGS sequence"/>
</dbReference>
<dbReference type="GO" id="GO:0003677">
    <property type="term" value="F:DNA binding"/>
    <property type="evidence" value="ECO:0007669"/>
    <property type="project" value="UniProtKB-KW"/>
</dbReference>
<evidence type="ECO:0000313" key="2">
    <source>
        <dbReference type="EMBL" id="SEJ37535.1"/>
    </source>
</evidence>
<dbReference type="InterPro" id="IPR018640">
    <property type="entry name" value="DUF2063"/>
</dbReference>
<sequence>MHSLHELQAAFACAILEQDSSRIDGSVCGGNGRERLSVYAGNVYHNLREALRAVYPVVDKLVGERFFDHAANRYIRDHPSQSGDIQRFGYTFPIFLEHFPPAASLAYLRDTATLEWLVHEVFHAADHAPFQLSLLSSLASAECATLRFELHPACRLFESAFPVLKIWEVNQPDAMSDEVVNLDAGGDRLLVRRIGFAVDIDALTAAEFSMLQALHDGQSVEGAYDVALRSDPAFALGEFVERRILDSTIVGFEL</sequence>
<accession>A0A1H6YLE1</accession>
<proteinExistence type="predicted"/>